<dbReference type="PROSITE" id="PS50104">
    <property type="entry name" value="TIR"/>
    <property type="match status" value="1"/>
</dbReference>
<protein>
    <submittedName>
        <fullName evidence="10">Toll-like protein</fullName>
    </submittedName>
</protein>
<accession>V5NCQ8</accession>
<evidence type="ECO:0000256" key="4">
    <source>
        <dbReference type="ARBA" id="ARBA00022729"/>
    </source>
</evidence>
<dbReference type="GO" id="GO:0007165">
    <property type="term" value="P:signal transduction"/>
    <property type="evidence" value="ECO:0007669"/>
    <property type="project" value="InterPro"/>
</dbReference>
<feature type="domain" description="TIR" evidence="9">
    <location>
        <begin position="475"/>
        <end position="617"/>
    </location>
</feature>
<dbReference type="SMART" id="SM00255">
    <property type="entry name" value="TIR"/>
    <property type="match status" value="1"/>
</dbReference>
<dbReference type="Gene3D" id="3.40.50.10140">
    <property type="entry name" value="Toll/interleukin-1 receptor homology (TIR) domain"/>
    <property type="match status" value="1"/>
</dbReference>
<keyword evidence="5 8" id="KW-1133">Transmembrane helix</keyword>
<feature type="transmembrane region" description="Helical" evidence="8">
    <location>
        <begin position="12"/>
        <end position="34"/>
    </location>
</feature>
<dbReference type="PANTHER" id="PTHR24365">
    <property type="entry name" value="TOLL-LIKE RECEPTOR"/>
    <property type="match status" value="1"/>
</dbReference>
<dbReference type="Pfam" id="PF13676">
    <property type="entry name" value="TIR_2"/>
    <property type="match status" value="1"/>
</dbReference>
<dbReference type="AlphaFoldDB" id="V5NCQ8"/>
<dbReference type="PRINTS" id="PR01537">
    <property type="entry name" value="INTRLKN1R1F"/>
</dbReference>
<dbReference type="Gene3D" id="3.80.10.10">
    <property type="entry name" value="Ribonuclease Inhibitor"/>
    <property type="match status" value="1"/>
</dbReference>
<dbReference type="PROSITE" id="PS51450">
    <property type="entry name" value="LRR"/>
    <property type="match status" value="1"/>
</dbReference>
<dbReference type="GO" id="GO:0038023">
    <property type="term" value="F:signaling receptor activity"/>
    <property type="evidence" value="ECO:0007669"/>
    <property type="project" value="TreeGrafter"/>
</dbReference>
<dbReference type="SUPFAM" id="SSF52200">
    <property type="entry name" value="Toll/Interleukin receptor TIR domain"/>
    <property type="match status" value="1"/>
</dbReference>
<dbReference type="InterPro" id="IPR035897">
    <property type="entry name" value="Toll_tir_struct_dom_sf"/>
</dbReference>
<dbReference type="SUPFAM" id="SSF52058">
    <property type="entry name" value="L domain-like"/>
    <property type="match status" value="1"/>
</dbReference>
<feature type="region of interest" description="Disordered" evidence="7">
    <location>
        <begin position="622"/>
        <end position="657"/>
    </location>
</feature>
<reference evidence="10" key="1">
    <citation type="submission" date="2013-08" db="EMBL/GenBank/DDBJ databases">
        <authorList>
            <person name="Wang Z."/>
            <person name="Liang H."/>
            <person name="Du X."/>
        </authorList>
    </citation>
    <scope>NUCLEOTIDE SEQUENCE</scope>
</reference>
<evidence type="ECO:0000256" key="3">
    <source>
        <dbReference type="ARBA" id="ARBA00022692"/>
    </source>
</evidence>
<evidence type="ECO:0000256" key="2">
    <source>
        <dbReference type="ARBA" id="ARBA00009634"/>
    </source>
</evidence>
<evidence type="ECO:0000259" key="9">
    <source>
        <dbReference type="PROSITE" id="PS50104"/>
    </source>
</evidence>
<name>V5NCQ8_PINIB</name>
<keyword evidence="4" id="KW-0732">Signal</keyword>
<sequence>MAEHILKERECWFLLVLFFMIVIVISGDTTTTMANERTTQTYDLLPMGWDKFCYRKTNGLDTNDRLDYKCIIDGESSGLWELETLRNWTDNINTNYTMGIECKEGSNVSLPWPMKPMNLIELRVTNCIVLDYFKDFGNPMLDSTPDQLIVLDLSNIHVIIRLSEMLAVANTIDTVNKDYQCGCEDTVQRYISRNITYGFHQEIMSGMSSDKGLEIMQAGDRFLAKTRNIPYNCVYKRLTYYDQSISASKAKLFMELSTDNSRYPVLRFYNLSRIGVDRIHQQVMRWYRYFDKLEYMDLSRNKITELQFEDSVKAYEGDYPDFTLDLSYNKISEITAQHIERLSKIPNMFIDLKENPINCSCSEDVKHLLKLIHNKGVWKKESYKRYEYVKVLRCNEPVKLEGKTLISITENDLLCEVDVEYVVDYASIISLSVFALFLIIIIIILAKFRREIRILTYTRFHIILPCQSELLYENKRYDAFVSYSSADQEWVSKTFEDMEESKNESMSKFRFCLHHRDFIPGKTIFDNVIDSVETSRHTVIVLSRNFLNSHYCMYEFHEAFQQSIIERKKHLIVILLEDIPTNELPKDLKRCLKTFTYIRKDDMIFEDRLVFALSYKSNKRLTSRSDSESTSRTMNSQISRETDVTSDGNMSPSVISTDSVFPPIITPDDFLGKTQKCENHL</sequence>
<dbReference type="InterPro" id="IPR001611">
    <property type="entry name" value="Leu-rich_rpt"/>
</dbReference>
<keyword evidence="3 8" id="KW-0812">Transmembrane</keyword>
<keyword evidence="6 8" id="KW-0472">Membrane</keyword>
<dbReference type="EMBL" id="KF524263">
    <property type="protein sequence ID" value="AHA85008.1"/>
    <property type="molecule type" value="mRNA"/>
</dbReference>
<proteinExistence type="evidence at transcript level"/>
<dbReference type="InterPro" id="IPR000157">
    <property type="entry name" value="TIR_dom"/>
</dbReference>
<evidence type="ECO:0000256" key="1">
    <source>
        <dbReference type="ARBA" id="ARBA00004167"/>
    </source>
</evidence>
<evidence type="ECO:0000256" key="6">
    <source>
        <dbReference type="ARBA" id="ARBA00023136"/>
    </source>
</evidence>
<dbReference type="GO" id="GO:0005886">
    <property type="term" value="C:plasma membrane"/>
    <property type="evidence" value="ECO:0007669"/>
    <property type="project" value="TreeGrafter"/>
</dbReference>
<dbReference type="InterPro" id="IPR032675">
    <property type="entry name" value="LRR_dom_sf"/>
</dbReference>
<dbReference type="PANTHER" id="PTHR24365:SF541">
    <property type="entry name" value="PROTEIN TOLL-RELATED"/>
    <property type="match status" value="1"/>
</dbReference>
<comment type="similarity">
    <text evidence="2">Belongs to the Toll-like receptor family.</text>
</comment>
<evidence type="ECO:0000256" key="5">
    <source>
        <dbReference type="ARBA" id="ARBA00022989"/>
    </source>
</evidence>
<organism evidence="10">
    <name type="scientific">Pinctada imbricata</name>
    <name type="common">Atlantic pearl-oyster</name>
    <name type="synonym">Pinctada martensii</name>
    <dbReference type="NCBI Taxonomy" id="66713"/>
    <lineage>
        <taxon>Eukaryota</taxon>
        <taxon>Metazoa</taxon>
        <taxon>Spiralia</taxon>
        <taxon>Lophotrochozoa</taxon>
        <taxon>Mollusca</taxon>
        <taxon>Bivalvia</taxon>
        <taxon>Autobranchia</taxon>
        <taxon>Pteriomorphia</taxon>
        <taxon>Pterioida</taxon>
        <taxon>Pterioidea</taxon>
        <taxon>Pteriidae</taxon>
        <taxon>Pinctada</taxon>
    </lineage>
</organism>
<evidence type="ECO:0000313" key="10">
    <source>
        <dbReference type="EMBL" id="AHA85008.1"/>
    </source>
</evidence>
<feature type="transmembrane region" description="Helical" evidence="8">
    <location>
        <begin position="425"/>
        <end position="446"/>
    </location>
</feature>
<comment type="subcellular location">
    <subcellularLocation>
        <location evidence="1">Membrane</location>
        <topology evidence="1">Single-pass membrane protein</topology>
    </subcellularLocation>
</comment>
<feature type="compositionally biased region" description="Polar residues" evidence="7">
    <location>
        <begin position="634"/>
        <end position="657"/>
    </location>
</feature>
<evidence type="ECO:0000256" key="8">
    <source>
        <dbReference type="SAM" id="Phobius"/>
    </source>
</evidence>
<evidence type="ECO:0000256" key="7">
    <source>
        <dbReference type="SAM" id="MobiDB-lite"/>
    </source>
</evidence>